<feature type="signal peptide" evidence="2">
    <location>
        <begin position="1"/>
        <end position="30"/>
    </location>
</feature>
<evidence type="ECO:0000256" key="2">
    <source>
        <dbReference type="SAM" id="SignalP"/>
    </source>
</evidence>
<accession>W7HZ42</accession>
<feature type="region of interest" description="Disordered" evidence="1">
    <location>
        <begin position="366"/>
        <end position="401"/>
    </location>
</feature>
<gene>
    <name evidence="3" type="ORF">DRE_00089</name>
</gene>
<feature type="compositionally biased region" description="Basic and acidic residues" evidence="1">
    <location>
        <begin position="459"/>
        <end position="472"/>
    </location>
</feature>
<evidence type="ECO:0000313" key="3">
    <source>
        <dbReference type="EMBL" id="EWC48784.1"/>
    </source>
</evidence>
<reference evidence="3 4" key="1">
    <citation type="submission" date="2013-05" db="EMBL/GenBank/DDBJ databases">
        <title>Drechslerella stenobrocha genome reveals carnivorous origination and mechanical trapping mechanism of predatory fungi.</title>
        <authorList>
            <person name="Liu X."/>
            <person name="Zhang W."/>
            <person name="Liu K."/>
        </authorList>
    </citation>
    <scope>NUCLEOTIDE SEQUENCE [LARGE SCALE GENOMIC DNA]</scope>
    <source>
        <strain evidence="3 4">248</strain>
    </source>
</reference>
<evidence type="ECO:0000313" key="4">
    <source>
        <dbReference type="Proteomes" id="UP000024837"/>
    </source>
</evidence>
<dbReference type="AlphaFoldDB" id="W7HZ42"/>
<dbReference type="EMBL" id="KI966371">
    <property type="protein sequence ID" value="EWC48784.1"/>
    <property type="molecule type" value="Genomic_DNA"/>
</dbReference>
<feature type="region of interest" description="Disordered" evidence="1">
    <location>
        <begin position="443"/>
        <end position="472"/>
    </location>
</feature>
<dbReference type="Proteomes" id="UP000024837">
    <property type="component" value="Unassembled WGS sequence"/>
</dbReference>
<protein>
    <submittedName>
        <fullName evidence="3">Uncharacterized protein</fullName>
    </submittedName>
</protein>
<keyword evidence="2" id="KW-0732">Signal</keyword>
<evidence type="ECO:0000256" key="1">
    <source>
        <dbReference type="SAM" id="MobiDB-lite"/>
    </source>
</evidence>
<organism evidence="3 4">
    <name type="scientific">Drechslerella stenobrocha 248</name>
    <dbReference type="NCBI Taxonomy" id="1043628"/>
    <lineage>
        <taxon>Eukaryota</taxon>
        <taxon>Fungi</taxon>
        <taxon>Dikarya</taxon>
        <taxon>Ascomycota</taxon>
        <taxon>Pezizomycotina</taxon>
        <taxon>Orbiliomycetes</taxon>
        <taxon>Orbiliales</taxon>
        <taxon>Orbiliaceae</taxon>
        <taxon>Drechslerella</taxon>
    </lineage>
</organism>
<name>W7HZ42_9PEZI</name>
<keyword evidence="4" id="KW-1185">Reference proteome</keyword>
<dbReference type="HOGENOM" id="CLU_578729_0_0_1"/>
<proteinExistence type="predicted"/>
<feature type="chain" id="PRO_5004893263" evidence="2">
    <location>
        <begin position="31"/>
        <end position="472"/>
    </location>
</feature>
<dbReference type="OrthoDB" id="5358535at2759"/>
<sequence>MDPRHPHRVPRSHLLLISILLFLRASLIDAYAWVMIGGSSTSRSNRGTNENDACHQREWRTTSIGIGTKTILRMGIVNHRGSYPAHALAFYSSRRDCVPSEVVMVARLFDDPYGVQYLDFSSENIPHDIRTWKPIALETADQEGSDVIALLKHMKPGSIYVPKSPLDPARSSYCTGSIAIPSWSGDYDLTSGLEAAAGEYKNAINNLATTFQSVELYPEDVNKFLGINRQELPGRPEPERISENADLSATIPFQSMAECITFPALQGLMIPSASELELSGFLNRDVSRIPEFVSNVGDLRRPYSDQLAAPDSLLIPNLDLQSLLDAQIPVQKTSITPEEAAEVLDIVNRYSRPRGVHRPRIHFDNEFEEEDQRLQPVDQIAVPPAEREEESKHDYREPANRNQQAPVNVNPLQQAQIQAQAVVPQQANLELLDEFPTWLGGEFGDSTVADDPFGPFIEKQLREQRQRDREGQ</sequence>
<feature type="compositionally biased region" description="Basic and acidic residues" evidence="1">
    <location>
        <begin position="385"/>
        <end position="399"/>
    </location>
</feature>